<evidence type="ECO:0000259" key="12">
    <source>
        <dbReference type="PROSITE" id="PS50097"/>
    </source>
</evidence>
<dbReference type="GO" id="GO:0016199">
    <property type="term" value="P:axon midline choice point recognition"/>
    <property type="evidence" value="ECO:0007669"/>
    <property type="project" value="UniProtKB-ARBA"/>
</dbReference>
<dbReference type="SUPFAM" id="SSF57667">
    <property type="entry name" value="beta-beta-alpha zinc fingers"/>
    <property type="match status" value="2"/>
</dbReference>
<keyword evidence="3" id="KW-0677">Repeat</keyword>
<dbReference type="FunFam" id="3.30.160.60:FF:000100">
    <property type="entry name" value="Zinc finger 45-like"/>
    <property type="match status" value="1"/>
</dbReference>
<feature type="domain" description="C2H2-type" evidence="13">
    <location>
        <begin position="652"/>
        <end position="679"/>
    </location>
</feature>
<dbReference type="GO" id="GO:0045476">
    <property type="term" value="P:nurse cell apoptotic process"/>
    <property type="evidence" value="ECO:0007669"/>
    <property type="project" value="UniProtKB-ARBA"/>
</dbReference>
<dbReference type="EMBL" id="VCGU01000459">
    <property type="protein sequence ID" value="TRY61216.1"/>
    <property type="molecule type" value="Genomic_DNA"/>
</dbReference>
<name>A0A553N713_TIGCA</name>
<keyword evidence="5" id="KW-0221">Differentiation</keyword>
<comment type="caution">
    <text evidence="14">The sequence shown here is derived from an EMBL/GenBank/DDBJ whole genome shotgun (WGS) entry which is preliminary data.</text>
</comment>
<feature type="domain" description="C2H2-type" evidence="13">
    <location>
        <begin position="510"/>
        <end position="533"/>
    </location>
</feature>
<dbReference type="Gene3D" id="3.30.710.10">
    <property type="entry name" value="Potassium Channel Kv1.1, Chain A"/>
    <property type="match status" value="1"/>
</dbReference>
<evidence type="ECO:0000256" key="11">
    <source>
        <dbReference type="SAM" id="MobiDB-lite"/>
    </source>
</evidence>
<evidence type="ECO:0008006" key="16">
    <source>
        <dbReference type="Google" id="ProtNLM"/>
    </source>
</evidence>
<dbReference type="GO" id="GO:0045467">
    <property type="term" value="P:R7 cell development"/>
    <property type="evidence" value="ECO:0007669"/>
    <property type="project" value="UniProtKB-ARBA"/>
</dbReference>
<keyword evidence="4 10" id="KW-0863">Zinc-finger</keyword>
<dbReference type="GO" id="GO:0048813">
    <property type="term" value="P:dendrite morphogenesis"/>
    <property type="evidence" value="ECO:0007669"/>
    <property type="project" value="UniProtKB-ARBA"/>
</dbReference>
<dbReference type="PROSITE" id="PS50157">
    <property type="entry name" value="ZINC_FINGER_C2H2_2"/>
    <property type="match status" value="4"/>
</dbReference>
<evidence type="ECO:0000256" key="8">
    <source>
        <dbReference type="ARBA" id="ARBA00023242"/>
    </source>
</evidence>
<comment type="function">
    <text evidence="9">Putative transcription factor required for axon growth and guidance in the central and peripheral nervous systems. Repels CNS axons away from the midline by promoting the expression of the midline repellent sli and its receptor robo.</text>
</comment>
<gene>
    <name evidence="14" type="ORF">TCAL_10927</name>
</gene>
<dbReference type="GO" id="GO:0035167">
    <property type="term" value="P:larval lymph gland hemopoiesis"/>
    <property type="evidence" value="ECO:0007669"/>
    <property type="project" value="UniProtKB-ARBA"/>
</dbReference>
<feature type="compositionally biased region" description="Gly residues" evidence="11">
    <location>
        <begin position="626"/>
        <end position="639"/>
    </location>
</feature>
<dbReference type="SMART" id="SM00355">
    <property type="entry name" value="ZnF_C2H2"/>
    <property type="match status" value="4"/>
</dbReference>
<dbReference type="CDD" id="cd18315">
    <property type="entry name" value="BTB_POZ_BAB-like"/>
    <property type="match status" value="1"/>
</dbReference>
<dbReference type="SUPFAM" id="SSF54695">
    <property type="entry name" value="POZ domain"/>
    <property type="match status" value="1"/>
</dbReference>
<feature type="compositionally biased region" description="Basic residues" evidence="11">
    <location>
        <begin position="214"/>
        <end position="226"/>
    </location>
</feature>
<feature type="region of interest" description="Disordered" evidence="11">
    <location>
        <begin position="543"/>
        <end position="566"/>
    </location>
</feature>
<dbReference type="SMART" id="SM00225">
    <property type="entry name" value="BTB"/>
    <property type="match status" value="1"/>
</dbReference>
<feature type="compositionally biased region" description="Gly residues" evidence="11">
    <location>
        <begin position="151"/>
        <end position="161"/>
    </location>
</feature>
<evidence type="ECO:0000256" key="10">
    <source>
        <dbReference type="PROSITE-ProRule" id="PRU00042"/>
    </source>
</evidence>
<keyword evidence="6" id="KW-0862">Zinc</keyword>
<feature type="region of interest" description="Disordered" evidence="11">
    <location>
        <begin position="199"/>
        <end position="268"/>
    </location>
</feature>
<accession>A0A553N713</accession>
<evidence type="ECO:0000259" key="13">
    <source>
        <dbReference type="PROSITE" id="PS50157"/>
    </source>
</evidence>
<dbReference type="GO" id="GO:0006357">
    <property type="term" value="P:regulation of transcription by RNA polymerase II"/>
    <property type="evidence" value="ECO:0007669"/>
    <property type="project" value="TreeGrafter"/>
</dbReference>
<dbReference type="PANTHER" id="PTHR23110:SF111">
    <property type="entry name" value="LONGITUDINALS LACKING PROTEIN, ISOFORMS F_I_K_T"/>
    <property type="match status" value="1"/>
</dbReference>
<feature type="compositionally biased region" description="Low complexity" evidence="11">
    <location>
        <begin position="243"/>
        <end position="263"/>
    </location>
</feature>
<dbReference type="InterPro" id="IPR051095">
    <property type="entry name" value="Dros_DevTransReg"/>
</dbReference>
<feature type="domain" description="C2H2-type" evidence="13">
    <location>
        <begin position="681"/>
        <end position="710"/>
    </location>
</feature>
<dbReference type="PROSITE" id="PS50097">
    <property type="entry name" value="BTB"/>
    <property type="match status" value="1"/>
</dbReference>
<dbReference type="InterPro" id="IPR011333">
    <property type="entry name" value="SKP1/BTB/POZ_sf"/>
</dbReference>
<dbReference type="GO" id="GO:0007464">
    <property type="term" value="P:R3/R4 cell fate commitment"/>
    <property type="evidence" value="ECO:0007669"/>
    <property type="project" value="UniProtKB-ARBA"/>
</dbReference>
<dbReference type="Proteomes" id="UP000318571">
    <property type="component" value="Chromosome 8"/>
</dbReference>
<evidence type="ECO:0000256" key="6">
    <source>
        <dbReference type="ARBA" id="ARBA00022833"/>
    </source>
</evidence>
<feature type="domain" description="C2H2-type" evidence="13">
    <location>
        <begin position="480"/>
        <end position="508"/>
    </location>
</feature>
<sequence length="722" mass="76820">MGTEQQYCLKWNNHRSTILSVFDTLLEEESLVDVTLSADGQFLRAHRVILSACSPYFRSLFRSSFLLDKAPVIVLKDVDFDNLKSLVEFMYKGEVNVPQHMLPTFLRTAGSLQIRGLAEGGSKHYEGQMGVDAPSSSFPAFPSPNNHSTPRGGGSGTGSGGATFKERKSTNSTANNVSGGGILAARLAQLSSENTSPFLDFGTDSLLSRPPSHQGHHQPPPKKSRKSEKPTHKDESKKENKLKIPPSSPSSNKSISQSNIPKILSSNNNSYDIEEGALKIDEDIDNGKDHMGEDSIADKDEDDIVDLDGSNGIDSEEEEEPSMPGPDGHDSPATLPRALINPWTGEEMSLNYDAGESPNHRGGGDTGLVGWQSAAAAAAASLLGEFSEHSVPSSLPQAAAAAAAAAAASAHSRGPLTSSYTSSVIYGVSRVDPASYHRGRRSTKVSPSKKVKPNGNVRLKRLTNTDDVYTIEKTPDGDKFRCKACSRRFNLKCTLLRHVRHQHQGRYRPHPCPECGQVFKRTDHLKVHLKKIHQVVTLPRIINRGISSPPSTPPPSSTPGLSQALLGGGEGIDGGSLFPSLLDPATLLAAATRAHSGLVGDIGNNGSELSPGGHSGSSGSRSNNAGAGGGGGSISGNGDGSLSDRDPSSNKYACSRCGRSYLHQATLVRHQRYECGISASYPCSLCGRKFKRRDVLKGHMEKCVNKSTAGVVSASFPTTLSS</sequence>
<dbReference type="GO" id="GO:0007526">
    <property type="term" value="P:larval somatic muscle development"/>
    <property type="evidence" value="ECO:0007669"/>
    <property type="project" value="UniProtKB-ARBA"/>
</dbReference>
<feature type="region of interest" description="Disordered" evidence="11">
    <location>
        <begin position="602"/>
        <end position="647"/>
    </location>
</feature>
<dbReference type="GO" id="GO:0008406">
    <property type="term" value="P:gonad development"/>
    <property type="evidence" value="ECO:0007669"/>
    <property type="project" value="UniProtKB-ARBA"/>
</dbReference>
<feature type="region of interest" description="Disordered" evidence="11">
    <location>
        <begin position="282"/>
        <end position="335"/>
    </location>
</feature>
<dbReference type="GO" id="GO:0005634">
    <property type="term" value="C:nucleus"/>
    <property type="evidence" value="ECO:0007669"/>
    <property type="project" value="UniProtKB-ARBA"/>
</dbReference>
<evidence type="ECO:0000256" key="9">
    <source>
        <dbReference type="ARBA" id="ARBA00037382"/>
    </source>
</evidence>
<keyword evidence="1" id="KW-0217">Developmental protein</keyword>
<dbReference type="InterPro" id="IPR036236">
    <property type="entry name" value="Znf_C2H2_sf"/>
</dbReference>
<protein>
    <recommendedName>
        <fullName evidence="16">BTB domain-containing protein</fullName>
    </recommendedName>
</protein>
<organism evidence="14 15">
    <name type="scientific">Tigriopus californicus</name>
    <name type="common">Marine copepod</name>
    <dbReference type="NCBI Taxonomy" id="6832"/>
    <lineage>
        <taxon>Eukaryota</taxon>
        <taxon>Metazoa</taxon>
        <taxon>Ecdysozoa</taxon>
        <taxon>Arthropoda</taxon>
        <taxon>Crustacea</taxon>
        <taxon>Multicrustacea</taxon>
        <taxon>Hexanauplia</taxon>
        <taxon>Copepoda</taxon>
        <taxon>Harpacticoida</taxon>
        <taxon>Harpacticidae</taxon>
        <taxon>Tigriopus</taxon>
    </lineage>
</organism>
<evidence type="ECO:0000256" key="5">
    <source>
        <dbReference type="ARBA" id="ARBA00022782"/>
    </source>
</evidence>
<dbReference type="InterPro" id="IPR000210">
    <property type="entry name" value="BTB/POZ_dom"/>
</dbReference>
<dbReference type="STRING" id="6832.A0A553N713"/>
<dbReference type="Gene3D" id="3.30.160.60">
    <property type="entry name" value="Classic Zinc Finger"/>
    <property type="match status" value="2"/>
</dbReference>
<dbReference type="Pfam" id="PF00096">
    <property type="entry name" value="zf-C2H2"/>
    <property type="match status" value="2"/>
</dbReference>
<evidence type="ECO:0000256" key="4">
    <source>
        <dbReference type="ARBA" id="ARBA00022771"/>
    </source>
</evidence>
<reference evidence="14 15" key="1">
    <citation type="journal article" date="2018" name="Nat. Ecol. Evol.">
        <title>Genomic signatures of mitonuclear coevolution across populations of Tigriopus californicus.</title>
        <authorList>
            <person name="Barreto F.S."/>
            <person name="Watson E.T."/>
            <person name="Lima T.G."/>
            <person name="Willett C.S."/>
            <person name="Edmands S."/>
            <person name="Li W."/>
            <person name="Burton R.S."/>
        </authorList>
    </citation>
    <scope>NUCLEOTIDE SEQUENCE [LARGE SCALE GENOMIC DNA]</scope>
    <source>
        <strain evidence="14 15">San Diego</strain>
    </source>
</reference>
<keyword evidence="7" id="KW-0524">Neurogenesis</keyword>
<feature type="region of interest" description="Disordered" evidence="11">
    <location>
        <begin position="123"/>
        <end position="178"/>
    </location>
</feature>
<evidence type="ECO:0000256" key="2">
    <source>
        <dbReference type="ARBA" id="ARBA00022723"/>
    </source>
</evidence>
<feature type="compositionally biased region" description="Basic and acidic residues" evidence="11">
    <location>
        <begin position="227"/>
        <end position="242"/>
    </location>
</feature>
<evidence type="ECO:0000256" key="7">
    <source>
        <dbReference type="ARBA" id="ARBA00022902"/>
    </source>
</evidence>
<dbReference type="InterPro" id="IPR013087">
    <property type="entry name" value="Znf_C2H2_type"/>
</dbReference>
<dbReference type="GO" id="GO:0008270">
    <property type="term" value="F:zinc ion binding"/>
    <property type="evidence" value="ECO:0007669"/>
    <property type="project" value="UniProtKB-KW"/>
</dbReference>
<evidence type="ECO:0000256" key="1">
    <source>
        <dbReference type="ARBA" id="ARBA00022473"/>
    </source>
</evidence>
<dbReference type="PROSITE" id="PS00028">
    <property type="entry name" value="ZINC_FINGER_C2H2_1"/>
    <property type="match status" value="2"/>
</dbReference>
<proteinExistence type="predicted"/>
<dbReference type="PANTHER" id="PTHR23110">
    <property type="entry name" value="BTB DOMAIN TRANSCRIPTION FACTOR"/>
    <property type="match status" value="1"/>
</dbReference>
<feature type="compositionally biased region" description="Low complexity" evidence="11">
    <location>
        <begin position="606"/>
        <end position="625"/>
    </location>
</feature>
<feature type="domain" description="BTB" evidence="12">
    <location>
        <begin position="32"/>
        <end position="99"/>
    </location>
</feature>
<dbReference type="Pfam" id="PF00651">
    <property type="entry name" value="BTB"/>
    <property type="match status" value="1"/>
</dbReference>
<evidence type="ECO:0000313" key="15">
    <source>
        <dbReference type="Proteomes" id="UP000318571"/>
    </source>
</evidence>
<keyword evidence="8" id="KW-0539">Nucleus</keyword>
<keyword evidence="15" id="KW-1185">Reference proteome</keyword>
<evidence type="ECO:0000256" key="3">
    <source>
        <dbReference type="ARBA" id="ARBA00022737"/>
    </source>
</evidence>
<dbReference type="OMA" id="RYECGIS"/>
<dbReference type="AlphaFoldDB" id="A0A553N713"/>
<feature type="compositionally biased region" description="Low complexity" evidence="11">
    <location>
        <begin position="133"/>
        <end position="144"/>
    </location>
</feature>
<keyword evidence="2" id="KW-0479">Metal-binding</keyword>
<evidence type="ECO:0000313" key="14">
    <source>
        <dbReference type="EMBL" id="TRY61216.1"/>
    </source>
</evidence>
<feature type="compositionally biased region" description="Basic and acidic residues" evidence="11">
    <location>
        <begin position="282"/>
        <end position="298"/>
    </location>
</feature>